<name>A0A1Q9DU33_SYMMI</name>
<evidence type="ECO:0000256" key="5">
    <source>
        <dbReference type="ARBA" id="ARBA00022692"/>
    </source>
</evidence>
<feature type="transmembrane region" description="Helical" evidence="9">
    <location>
        <begin position="18"/>
        <end position="38"/>
    </location>
</feature>
<sequence length="1475" mass="164962">MNGSETAEVPHLPPAIRYAGWSAVSLTVFLLAFAILQVDDIMSLFWLGSVVNVALSVTKMGLAQATVHHKALMADAVHGLGDTAAEVVTALAYAEAARPPDKEHPWGHGKIESMGAVGVTGILLYIAFSMGYDSIVSLAPMLREQAHGRGDAKPVAKDATPTEEAHRSDNQSAGQGPQSEARCREAMFDFDSLEDADPNPDPELGLQWQTRMFANVECRVLEPSGPLNLVLIFFHGSGTPFRVEQERLFTPPRALSLLSAGVAVVLPASPLRDGTVHFWYSTDKDVLLDLLTKAKEQEKAVEEGPPQSRAQLSVQSASTSTPPPPQSAVDQLKDGEPAFLDLSRGTAREVIEAARGVLGLSLASVALAGFSQDVRIYTYRLPACSLEHFPGEEIDGRQPLRRKAFHDGRPPLLPIHRKLAYGRLATNDPRNATHFYIPAPFFFWDDSWHSSNEACKATASERIVDADQKMILLPGDVLDLQNAAWHCQQVGCVFGLWLQFTGIQADNEAYPIMWILKFRHNGARIDLGLRYGCPVISTDTEMLVVDCDREQLADQRWHHIGGILRMDMSSTELLLDFLPVSSQLSVQSTSAEDAVPTSDFHGWRFWGIEVWRERVLATLPPWRTAKPFQLMLQRCAVPSPMESSNGPCLRRVIDFVESQPWLKRRQGWDHLVLFAGVDYPSVFNPIHPPDDADFVLETRWPAFKNFVLLHFGARSERCVNRLESFHPARRHALPDFKQCERRVFQTVTIPPLVPNEDFNCAKMASYAQGRPRPHRLAFRGLSYNAMVERNSLNQALSEAFLQQLQLTGDFRLEFTNWTHELLGSGICKADYAFDLLCSWSSVNRPAMNQSRSSSQRIQKMRSRALELWDSSEAGLVLPGDGGYELRLYSMLNKATVPFIVGSTGSTHAKIPFSATLHWSRFAIFWDLSSSYVTIEAPTQPQHSVSVGAHRLLLQAALMDPQVLKRKRRNLLRYAPGLSWEDHAQCPGTLRKTALDFLAQELAHRLSKYEATGAGLTGITGLALHDRSWKIPDKHVFSSEQEDLTGTGCPAGYPLCEKRESGNVCVAPCYGGPFACPVGCKLMADSPPWCRTSSGAACDAPIAGRTAIPCGTYPDRNFHAQVLPYAENIVRRPRIALLTWSDRPEIAKLTLPVLERFCQNHQERYDLIVEEEPILGPNSNYAPAWNKVVFLRRLLRTTLYDAVVWIDDDILITEPGRDPIYDGLKRSILALHSDVFLYASKDVRVDARVPMNTGILGLRASRRARKFLEELLRISRQKVVFDGQAFVPQRQGWWDQDAVAEWVRKNGLKDAYLEEHRTIQSIVRDLSNGHWMPGDFAAHFSGRTEEVRLQVMKQFLQKRRRETQPCAAVAMDAALHLPAKPAALGFFSGSLMCRRRWRERLPLLKGWRDLALVQGHGRGDWAVGVNGGRWMRDFCRDEIGMQQAEYHEFQGGHTIPPDLADRFIEMLLRASHAAAA</sequence>
<dbReference type="InterPro" id="IPR058533">
    <property type="entry name" value="Cation_efflux_TM"/>
</dbReference>
<evidence type="ECO:0000313" key="12">
    <source>
        <dbReference type="Proteomes" id="UP000186817"/>
    </source>
</evidence>
<dbReference type="Gene3D" id="3.40.50.1820">
    <property type="entry name" value="alpha/beta hydrolase"/>
    <property type="match status" value="1"/>
</dbReference>
<evidence type="ECO:0000256" key="2">
    <source>
        <dbReference type="ARBA" id="ARBA00005664"/>
    </source>
</evidence>
<feature type="transmembrane region" description="Helical" evidence="9">
    <location>
        <begin position="44"/>
        <end position="63"/>
    </location>
</feature>
<dbReference type="EMBL" id="LSRX01000390">
    <property type="protein sequence ID" value="OLP98651.1"/>
    <property type="molecule type" value="Genomic_DNA"/>
</dbReference>
<dbReference type="InterPro" id="IPR027469">
    <property type="entry name" value="Cation_efflux_TMD_sf"/>
</dbReference>
<evidence type="ECO:0000256" key="4">
    <source>
        <dbReference type="ARBA" id="ARBA00022679"/>
    </source>
</evidence>
<organism evidence="11 12">
    <name type="scientific">Symbiodinium microadriaticum</name>
    <name type="common">Dinoflagellate</name>
    <name type="synonym">Zooxanthella microadriatica</name>
    <dbReference type="NCBI Taxonomy" id="2951"/>
    <lineage>
        <taxon>Eukaryota</taxon>
        <taxon>Sar</taxon>
        <taxon>Alveolata</taxon>
        <taxon>Dinophyceae</taxon>
        <taxon>Suessiales</taxon>
        <taxon>Symbiodiniaceae</taxon>
        <taxon>Symbiodinium</taxon>
    </lineage>
</organism>
<keyword evidence="7 9" id="KW-0472">Membrane</keyword>
<comment type="caution">
    <text evidence="11">The sequence shown here is derived from an EMBL/GenBank/DDBJ whole genome shotgun (WGS) entry which is preliminary data.</text>
</comment>
<dbReference type="Gene3D" id="1.20.1510.10">
    <property type="entry name" value="Cation efflux protein transmembrane domain"/>
    <property type="match status" value="1"/>
</dbReference>
<feature type="region of interest" description="Disordered" evidence="8">
    <location>
        <begin position="298"/>
        <end position="332"/>
    </location>
</feature>
<dbReference type="PANTHER" id="PTHR31306">
    <property type="entry name" value="ALPHA-1,6-MANNOSYLTRANSFERASE MNN11-RELATED"/>
    <property type="match status" value="1"/>
</dbReference>
<dbReference type="InterPro" id="IPR008630">
    <property type="entry name" value="Glyco_trans_34"/>
</dbReference>
<dbReference type="GO" id="GO:0006487">
    <property type="term" value="P:protein N-linked glycosylation"/>
    <property type="evidence" value="ECO:0007669"/>
    <property type="project" value="TreeGrafter"/>
</dbReference>
<keyword evidence="4" id="KW-0808">Transferase</keyword>
<keyword evidence="6 9" id="KW-1133">Transmembrane helix</keyword>
<evidence type="ECO:0000259" key="10">
    <source>
        <dbReference type="Pfam" id="PF01545"/>
    </source>
</evidence>
<dbReference type="GO" id="GO:0000139">
    <property type="term" value="C:Golgi membrane"/>
    <property type="evidence" value="ECO:0007669"/>
    <property type="project" value="TreeGrafter"/>
</dbReference>
<dbReference type="SUPFAM" id="SSF161111">
    <property type="entry name" value="Cation efflux protein transmembrane domain-like"/>
    <property type="match status" value="1"/>
</dbReference>
<feature type="domain" description="Cation efflux protein transmembrane" evidence="10">
    <location>
        <begin position="47"/>
        <end position="139"/>
    </location>
</feature>
<proteinExistence type="inferred from homology"/>
<accession>A0A1Q9DU33</accession>
<dbReference type="OrthoDB" id="411969at2759"/>
<comment type="similarity">
    <text evidence="2">Belongs to the glycosyltransferase 34 family.</text>
</comment>
<dbReference type="InterPro" id="IPR029044">
    <property type="entry name" value="Nucleotide-diphossugar_trans"/>
</dbReference>
<gene>
    <name evidence="11" type="primary">MMT2</name>
    <name evidence="11" type="ORF">AK812_SmicGene18891</name>
</gene>
<comment type="subcellular location">
    <subcellularLocation>
        <location evidence="1">Membrane</location>
        <topology evidence="1">Multi-pass membrane protein</topology>
    </subcellularLocation>
</comment>
<feature type="region of interest" description="Disordered" evidence="8">
    <location>
        <begin position="149"/>
        <end position="181"/>
    </location>
</feature>
<keyword evidence="3" id="KW-0328">Glycosyltransferase</keyword>
<reference evidence="11 12" key="1">
    <citation type="submission" date="2016-02" db="EMBL/GenBank/DDBJ databases">
        <title>Genome analysis of coral dinoflagellate symbionts highlights evolutionary adaptations to a symbiotic lifestyle.</title>
        <authorList>
            <person name="Aranda M."/>
            <person name="Li Y."/>
            <person name="Liew Y.J."/>
            <person name="Baumgarten S."/>
            <person name="Simakov O."/>
            <person name="Wilson M."/>
            <person name="Piel J."/>
            <person name="Ashoor H."/>
            <person name="Bougouffa S."/>
            <person name="Bajic V.B."/>
            <person name="Ryu T."/>
            <person name="Ravasi T."/>
            <person name="Bayer T."/>
            <person name="Micklem G."/>
            <person name="Kim H."/>
            <person name="Bhak J."/>
            <person name="Lajeunesse T.C."/>
            <person name="Voolstra C.R."/>
        </authorList>
    </citation>
    <scope>NUCLEOTIDE SEQUENCE [LARGE SCALE GENOMIC DNA]</scope>
    <source>
        <strain evidence="11 12">CCMP2467</strain>
    </source>
</reference>
<dbReference type="Pfam" id="PF01545">
    <property type="entry name" value="Cation_efflux"/>
    <property type="match status" value="1"/>
</dbReference>
<keyword evidence="12" id="KW-1185">Reference proteome</keyword>
<protein>
    <submittedName>
        <fullName evidence="11">Mitochondrial metal transporter 2</fullName>
    </submittedName>
</protein>
<evidence type="ECO:0000256" key="3">
    <source>
        <dbReference type="ARBA" id="ARBA00022676"/>
    </source>
</evidence>
<evidence type="ECO:0000256" key="1">
    <source>
        <dbReference type="ARBA" id="ARBA00004141"/>
    </source>
</evidence>
<dbReference type="SUPFAM" id="SSF53474">
    <property type="entry name" value="alpha/beta-Hydrolases"/>
    <property type="match status" value="1"/>
</dbReference>
<dbReference type="PANTHER" id="PTHR31306:SF4">
    <property type="entry name" value="ALPHA-1,2-GALACTOSYLTRANSFERASE"/>
    <property type="match status" value="1"/>
</dbReference>
<dbReference type="InterPro" id="IPR029058">
    <property type="entry name" value="AB_hydrolase_fold"/>
</dbReference>
<evidence type="ECO:0000256" key="9">
    <source>
        <dbReference type="SAM" id="Phobius"/>
    </source>
</evidence>
<keyword evidence="5 9" id="KW-0812">Transmembrane</keyword>
<evidence type="ECO:0000256" key="7">
    <source>
        <dbReference type="ARBA" id="ARBA00023136"/>
    </source>
</evidence>
<evidence type="ECO:0000256" key="8">
    <source>
        <dbReference type="SAM" id="MobiDB-lite"/>
    </source>
</evidence>
<dbReference type="GO" id="GO:0016757">
    <property type="term" value="F:glycosyltransferase activity"/>
    <property type="evidence" value="ECO:0007669"/>
    <property type="project" value="UniProtKB-KW"/>
</dbReference>
<evidence type="ECO:0000313" key="11">
    <source>
        <dbReference type="EMBL" id="OLP98651.1"/>
    </source>
</evidence>
<evidence type="ECO:0000256" key="6">
    <source>
        <dbReference type="ARBA" id="ARBA00022989"/>
    </source>
</evidence>
<dbReference type="GO" id="GO:0008324">
    <property type="term" value="F:monoatomic cation transmembrane transporter activity"/>
    <property type="evidence" value="ECO:0007669"/>
    <property type="project" value="InterPro"/>
</dbReference>
<dbReference type="Proteomes" id="UP000186817">
    <property type="component" value="Unassembled WGS sequence"/>
</dbReference>
<dbReference type="Gene3D" id="3.90.550.10">
    <property type="entry name" value="Spore Coat Polysaccharide Biosynthesis Protein SpsA, Chain A"/>
    <property type="match status" value="1"/>
</dbReference>